<proteinExistence type="predicted"/>
<name>I4IVL5_MICAE</name>
<protein>
    <submittedName>
        <fullName evidence="2">Putative type I restriction-modification system, M subunit protein</fullName>
    </submittedName>
</protein>
<accession>I4IVL5</accession>
<reference evidence="2 3" key="1">
    <citation type="submission" date="2012-04" db="EMBL/GenBank/DDBJ databases">
        <authorList>
            <person name="Genoscope - CEA"/>
        </authorList>
    </citation>
    <scope>NUCLEOTIDE SEQUENCE [LARGE SCALE GENOMIC DNA]</scope>
    <source>
        <strain evidence="2 3">9701</strain>
    </source>
</reference>
<dbReference type="RefSeq" id="WP_002804190.1">
    <property type="nucleotide sequence ID" value="NZ_HE974200.1"/>
</dbReference>
<dbReference type="EMBL" id="CAIQ01000338">
    <property type="protein sequence ID" value="CCI38339.1"/>
    <property type="molecule type" value="Genomic_DNA"/>
</dbReference>
<sequence length="98" mass="11386">MKLADILKDSSYKLSQFTPTEIEQLEQTITLKKTKNGEAPYTICLVRKKEIKLTPEEAIRQLYLRVLSDRLNYPLSRIQVEYGVNFGRLESLGVKLIR</sequence>
<evidence type="ECO:0000259" key="1">
    <source>
        <dbReference type="Pfam" id="PF13588"/>
    </source>
</evidence>
<gene>
    <name evidence="2" type="ORF">MICAK_4020002</name>
</gene>
<organism evidence="2 3">
    <name type="scientific">Microcystis aeruginosa PCC 9701</name>
    <dbReference type="NCBI Taxonomy" id="721123"/>
    <lineage>
        <taxon>Bacteria</taxon>
        <taxon>Bacillati</taxon>
        <taxon>Cyanobacteriota</taxon>
        <taxon>Cyanophyceae</taxon>
        <taxon>Oscillatoriophycideae</taxon>
        <taxon>Chroococcales</taxon>
        <taxon>Microcystaceae</taxon>
        <taxon>Microcystis</taxon>
    </lineage>
</organism>
<dbReference type="Pfam" id="PF13588">
    <property type="entry name" value="HSDR_N_2"/>
    <property type="match status" value="1"/>
</dbReference>
<dbReference type="HOGENOM" id="CLU_2330586_0_0_3"/>
<dbReference type="AlphaFoldDB" id="I4IVL5"/>
<dbReference type="InterPro" id="IPR029464">
    <property type="entry name" value="HSDR_N"/>
</dbReference>
<comment type="caution">
    <text evidence="2">The sequence shown here is derived from an EMBL/GenBank/DDBJ whole genome shotgun (WGS) entry which is preliminary data.</text>
</comment>
<evidence type="ECO:0000313" key="2">
    <source>
        <dbReference type="EMBL" id="CCI38339.1"/>
    </source>
</evidence>
<evidence type="ECO:0000313" key="3">
    <source>
        <dbReference type="Proteomes" id="UP000004047"/>
    </source>
</evidence>
<dbReference type="Proteomes" id="UP000004047">
    <property type="component" value="Unassembled WGS sequence"/>
</dbReference>
<feature type="domain" description="Type I restriction enzyme R protein N-terminal" evidence="1">
    <location>
        <begin position="55"/>
        <end position="89"/>
    </location>
</feature>